<dbReference type="SUPFAM" id="SSF52025">
    <property type="entry name" value="PA domain"/>
    <property type="match status" value="1"/>
</dbReference>
<dbReference type="Pfam" id="PF04389">
    <property type="entry name" value="Peptidase_M28"/>
    <property type="match status" value="1"/>
</dbReference>
<accession>A0ABP7VE58</accession>
<dbReference type="Proteomes" id="UP001500683">
    <property type="component" value="Unassembled WGS sequence"/>
</dbReference>
<dbReference type="InterPro" id="IPR046450">
    <property type="entry name" value="PA_dom_sf"/>
</dbReference>
<gene>
    <name evidence="3" type="ORF">GCM10022214_19300</name>
</gene>
<name>A0ABP7VE58_9ACTN</name>
<dbReference type="Pfam" id="PF02225">
    <property type="entry name" value="PA"/>
    <property type="match status" value="1"/>
</dbReference>
<organism evidence="3 4">
    <name type="scientific">Actinomadura miaoliensis</name>
    <dbReference type="NCBI Taxonomy" id="430685"/>
    <lineage>
        <taxon>Bacteria</taxon>
        <taxon>Bacillati</taxon>
        <taxon>Actinomycetota</taxon>
        <taxon>Actinomycetes</taxon>
        <taxon>Streptosporangiales</taxon>
        <taxon>Thermomonosporaceae</taxon>
        <taxon>Actinomadura</taxon>
    </lineage>
</organism>
<dbReference type="PANTHER" id="PTHR12147:SF26">
    <property type="entry name" value="PEPTIDASE M28 DOMAIN-CONTAINING PROTEIN"/>
    <property type="match status" value="1"/>
</dbReference>
<dbReference type="InterPro" id="IPR045175">
    <property type="entry name" value="M28_fam"/>
</dbReference>
<reference evidence="4" key="1">
    <citation type="journal article" date="2019" name="Int. J. Syst. Evol. Microbiol.">
        <title>The Global Catalogue of Microorganisms (GCM) 10K type strain sequencing project: providing services to taxonomists for standard genome sequencing and annotation.</title>
        <authorList>
            <consortium name="The Broad Institute Genomics Platform"/>
            <consortium name="The Broad Institute Genome Sequencing Center for Infectious Disease"/>
            <person name="Wu L."/>
            <person name="Ma J."/>
        </authorList>
    </citation>
    <scope>NUCLEOTIDE SEQUENCE [LARGE SCALE GENOMIC DNA]</scope>
    <source>
        <strain evidence="4">JCM 16702</strain>
    </source>
</reference>
<dbReference type="Gene3D" id="3.40.630.10">
    <property type="entry name" value="Zn peptidases"/>
    <property type="match status" value="1"/>
</dbReference>
<dbReference type="SUPFAM" id="SSF53187">
    <property type="entry name" value="Zn-dependent exopeptidases"/>
    <property type="match status" value="1"/>
</dbReference>
<feature type="domain" description="PA" evidence="1">
    <location>
        <begin position="128"/>
        <end position="213"/>
    </location>
</feature>
<dbReference type="InterPro" id="IPR003137">
    <property type="entry name" value="PA_domain"/>
</dbReference>
<evidence type="ECO:0000259" key="1">
    <source>
        <dbReference type="Pfam" id="PF02225"/>
    </source>
</evidence>
<dbReference type="RefSeq" id="WP_344943964.1">
    <property type="nucleotide sequence ID" value="NZ_BAAAZG010000008.1"/>
</dbReference>
<dbReference type="Gene3D" id="3.50.30.30">
    <property type="match status" value="1"/>
</dbReference>
<evidence type="ECO:0000259" key="2">
    <source>
        <dbReference type="Pfam" id="PF04389"/>
    </source>
</evidence>
<dbReference type="EMBL" id="BAAAZG010000008">
    <property type="protein sequence ID" value="GAA4065364.1"/>
    <property type="molecule type" value="Genomic_DNA"/>
</dbReference>
<proteinExistence type="predicted"/>
<dbReference type="PANTHER" id="PTHR12147">
    <property type="entry name" value="METALLOPEPTIDASE M28 FAMILY MEMBER"/>
    <property type="match status" value="1"/>
</dbReference>
<evidence type="ECO:0000313" key="4">
    <source>
        <dbReference type="Proteomes" id="UP001500683"/>
    </source>
</evidence>
<protein>
    <submittedName>
        <fullName evidence="3">M28 family metallopeptidase</fullName>
    </submittedName>
</protein>
<keyword evidence="4" id="KW-1185">Reference proteome</keyword>
<dbReference type="InterPro" id="IPR007484">
    <property type="entry name" value="Peptidase_M28"/>
</dbReference>
<sequence>MTAAFPALLCAVVAGVGAVAPVGHSSRLAEQLERSVSGEAAFVHLRAWQHAADIGGGTRATGSPGFDASARYLVERLRGAGYRVVRQPVPYQDHRVDAERAVTSPDDAAVRVLMWRWSPSTPPGGIDAPLVAPPVDSSVGCEREDYDATPADGAVVVMPRSSCGFVTQVRVAAEAGARAVLMYMPTARPDNIYRNHVFDPASVPLPIASVTQRWAETVAERTRRSPVRIRLDLRGHRIAGVTENILAETGGGRDDRVVMAGAHLDSVRETAGINDNATAAAALLETALRLAPKQHAVRNKVRFAWWGAEELLDVGSEHYVANLTAEQRRAIALYLNYELIAGPNFGRFIIDGDDSDNPNTGSGPGPAGSGAVERVLTGYYSSRGLAFQPQDIAGIGSDHLSFRDVGIPIGGLDGGTYQTKTAEQAALFGGRAGDMFDPCYHQPCDTVRNVHRAELDRNTRAMAWAIGRFAVDVDDVLAERDGSS</sequence>
<evidence type="ECO:0000313" key="3">
    <source>
        <dbReference type="EMBL" id="GAA4065364.1"/>
    </source>
</evidence>
<feature type="domain" description="Peptidase M28" evidence="2">
    <location>
        <begin position="244"/>
        <end position="463"/>
    </location>
</feature>
<comment type="caution">
    <text evidence="3">The sequence shown here is derived from an EMBL/GenBank/DDBJ whole genome shotgun (WGS) entry which is preliminary data.</text>
</comment>